<accession>A0A452UXB7</accession>
<dbReference type="PANTHER" id="PTHR12153">
    <property type="entry name" value="SELENOPROTEIN O"/>
    <property type="match status" value="1"/>
</dbReference>
<keyword evidence="8" id="KW-0460">Magnesium</keyword>
<evidence type="ECO:0000313" key="11">
    <source>
        <dbReference type="Ensembl" id="ENSUMAP00000025605"/>
    </source>
</evidence>
<dbReference type="OMA" id="LCVTXSS"/>
<evidence type="ECO:0000256" key="6">
    <source>
        <dbReference type="ARBA" id="ARBA00022741"/>
    </source>
</evidence>
<dbReference type="GeneTree" id="ENSGT00390000005508"/>
<comment type="cofactor">
    <cofactor evidence="1">
        <name>Mg(2+)</name>
        <dbReference type="ChEBI" id="CHEBI:18420"/>
    </cofactor>
</comment>
<dbReference type="GO" id="GO:0046872">
    <property type="term" value="F:metal ion binding"/>
    <property type="evidence" value="ECO:0007669"/>
    <property type="project" value="UniProtKB-KW"/>
</dbReference>
<proteinExistence type="inferred from homology"/>
<evidence type="ECO:0000256" key="2">
    <source>
        <dbReference type="ARBA" id="ARBA00009747"/>
    </source>
</evidence>
<sequence>ASLQCVGHPPYGTMTCVFDSRQADGRKVLRSSIREFLCSEAMFHLGIPTTRAGACVTSRSTVVRDVFYDGNPKYEKCTVVLRIASTFLRFGSFEIFKSADEHTGREGPSVGRNDIRVQMLDYVISTFYPEIQAAHAGDLGQPAPVVLTGPRRTARMVAEWQCVGFCHGVLNTDNMSIVGLAIDYGPFGFLDRYDPDHVCNASDNTGRYTYSKQPEVCKWNLQKLVEALEPELPREQGEAILAAEFDAEFRRHYLQKMRRKLGLVRTELDGDAALVAKLLETMHLTGADFTNTFYLLSSFPVGPESLGLPEFLAALTAQCASLEELKLAFRPQMDPRQLSMMLMLAQSNPQLFALFGTRANVTKELERVEQQSRLEQLSPAELLSKNRGHWAEWLQEYRARLEKDREGVSDSDAWQAEHTRVMHANNPKYVLRNYIAQNAIEAAENGDFSEVRRVLKLLETPYHRDGEATEPEGAGGADSGGLSYSSKPPLWAAELCVT</sequence>
<name>A0A452UXB7_URSMA</name>
<evidence type="ECO:0000256" key="10">
    <source>
        <dbReference type="SAM" id="MobiDB-lite"/>
    </source>
</evidence>
<dbReference type="GO" id="GO:0005739">
    <property type="term" value="C:mitochondrion"/>
    <property type="evidence" value="ECO:0007669"/>
    <property type="project" value="Ensembl"/>
</dbReference>
<keyword evidence="3" id="KW-0808">Transferase</keyword>
<evidence type="ECO:0000256" key="9">
    <source>
        <dbReference type="ARBA" id="ARBA00031547"/>
    </source>
</evidence>
<dbReference type="PANTHER" id="PTHR12153:SF15">
    <property type="entry name" value="PROTEIN ADENYLYLTRANSFERASE SELO, MITOCHONDRIAL"/>
    <property type="match status" value="1"/>
</dbReference>
<dbReference type="Pfam" id="PF02696">
    <property type="entry name" value="SelO"/>
    <property type="match status" value="1"/>
</dbReference>
<dbReference type="GO" id="GO:0070733">
    <property type="term" value="F:AMPylase activity"/>
    <property type="evidence" value="ECO:0007669"/>
    <property type="project" value="Ensembl"/>
</dbReference>
<dbReference type="InterPro" id="IPR003846">
    <property type="entry name" value="SelO"/>
</dbReference>
<reference evidence="11" key="1">
    <citation type="submission" date="2019-03" db="UniProtKB">
        <authorList>
            <consortium name="Ensembl"/>
        </authorList>
    </citation>
    <scope>IDENTIFICATION</scope>
</reference>
<organism evidence="11">
    <name type="scientific">Ursus maritimus</name>
    <name type="common">Polar bear</name>
    <name type="synonym">Thalarctos maritimus</name>
    <dbReference type="NCBI Taxonomy" id="29073"/>
    <lineage>
        <taxon>Eukaryota</taxon>
        <taxon>Metazoa</taxon>
        <taxon>Chordata</taxon>
        <taxon>Craniata</taxon>
        <taxon>Vertebrata</taxon>
        <taxon>Euteleostomi</taxon>
        <taxon>Mammalia</taxon>
        <taxon>Eutheria</taxon>
        <taxon>Laurasiatheria</taxon>
        <taxon>Carnivora</taxon>
        <taxon>Caniformia</taxon>
        <taxon>Ursidae</taxon>
        <taxon>Ursus</taxon>
    </lineage>
</organism>
<evidence type="ECO:0000256" key="4">
    <source>
        <dbReference type="ARBA" id="ARBA00022695"/>
    </source>
</evidence>
<dbReference type="GO" id="GO:0005694">
    <property type="term" value="C:chromosome"/>
    <property type="evidence" value="ECO:0007669"/>
    <property type="project" value="Ensembl"/>
</dbReference>
<keyword evidence="7" id="KW-0067">ATP-binding</keyword>
<dbReference type="Ensembl" id="ENSUMAT00000030334.1">
    <property type="protein sequence ID" value="ENSUMAP00000025605.1"/>
    <property type="gene ID" value="ENSUMAG00000018671.1"/>
</dbReference>
<dbReference type="GO" id="GO:0005524">
    <property type="term" value="F:ATP binding"/>
    <property type="evidence" value="ECO:0007669"/>
    <property type="project" value="UniProtKB-KW"/>
</dbReference>
<evidence type="ECO:0000256" key="3">
    <source>
        <dbReference type="ARBA" id="ARBA00022679"/>
    </source>
</evidence>
<gene>
    <name evidence="11" type="primary">SELENOO</name>
</gene>
<protein>
    <recommendedName>
        <fullName evidence="9">Selenoprotein O</fullName>
    </recommendedName>
</protein>
<evidence type="ECO:0000256" key="7">
    <source>
        <dbReference type="ARBA" id="ARBA00022840"/>
    </source>
</evidence>
<keyword evidence="5" id="KW-0479">Metal-binding</keyword>
<keyword evidence="4" id="KW-0548">Nucleotidyltransferase</keyword>
<evidence type="ECO:0000256" key="1">
    <source>
        <dbReference type="ARBA" id="ARBA00001946"/>
    </source>
</evidence>
<feature type="region of interest" description="Disordered" evidence="10">
    <location>
        <begin position="462"/>
        <end position="483"/>
    </location>
</feature>
<evidence type="ECO:0000256" key="8">
    <source>
        <dbReference type="ARBA" id="ARBA00022842"/>
    </source>
</evidence>
<dbReference type="AlphaFoldDB" id="A0A452UXB7"/>
<comment type="similarity">
    <text evidence="2">Belongs to the SELO family.</text>
</comment>
<evidence type="ECO:0000256" key="5">
    <source>
        <dbReference type="ARBA" id="ARBA00022723"/>
    </source>
</evidence>
<keyword evidence="6" id="KW-0547">Nucleotide-binding</keyword>